<keyword evidence="4" id="KW-0378">Hydrolase</keyword>
<proteinExistence type="inferred from homology"/>
<evidence type="ECO:0000259" key="6">
    <source>
        <dbReference type="Pfam" id="PF03755"/>
    </source>
</evidence>
<comment type="cofactor">
    <cofactor evidence="1">
        <name>a divalent metal cation</name>
        <dbReference type="ChEBI" id="CHEBI:60240"/>
    </cofactor>
</comment>
<dbReference type="PANTHER" id="PTHR30636:SF3">
    <property type="entry name" value="UPF0701 PROTEIN YICC"/>
    <property type="match status" value="1"/>
</dbReference>
<reference evidence="8" key="1">
    <citation type="submission" date="2018-06" db="EMBL/GenBank/DDBJ databases">
        <authorList>
            <person name="Zhirakovskaya E."/>
        </authorList>
    </citation>
    <scope>NUCLEOTIDE SEQUENCE</scope>
</reference>
<feature type="domain" description="Endoribonuclease YicC-like C-terminal" evidence="7">
    <location>
        <begin position="188"/>
        <end position="273"/>
    </location>
</feature>
<dbReference type="InterPro" id="IPR013527">
    <property type="entry name" value="YicC-like_N"/>
</dbReference>
<gene>
    <name evidence="8" type="ORF">MNBD_UNCLBAC01-542</name>
</gene>
<dbReference type="InterPro" id="IPR005229">
    <property type="entry name" value="YicC/YloC-like"/>
</dbReference>
<evidence type="ECO:0000259" key="7">
    <source>
        <dbReference type="Pfam" id="PF08340"/>
    </source>
</evidence>
<evidence type="ECO:0000256" key="5">
    <source>
        <dbReference type="ARBA" id="ARBA00035648"/>
    </source>
</evidence>
<keyword evidence="2" id="KW-0540">Nuclease</keyword>
<evidence type="ECO:0000256" key="1">
    <source>
        <dbReference type="ARBA" id="ARBA00001968"/>
    </source>
</evidence>
<evidence type="ECO:0000313" key="8">
    <source>
        <dbReference type="EMBL" id="VAX37483.1"/>
    </source>
</evidence>
<comment type="similarity">
    <text evidence="5">Belongs to the YicC/YloC family.</text>
</comment>
<evidence type="ECO:0000256" key="3">
    <source>
        <dbReference type="ARBA" id="ARBA00022759"/>
    </source>
</evidence>
<dbReference type="InterPro" id="IPR013551">
    <property type="entry name" value="YicC-like_C"/>
</dbReference>
<evidence type="ECO:0000256" key="2">
    <source>
        <dbReference type="ARBA" id="ARBA00022722"/>
    </source>
</evidence>
<keyword evidence="3" id="KW-0255">Endonuclease</keyword>
<dbReference type="PANTHER" id="PTHR30636">
    <property type="entry name" value="UPF0701 PROTEIN YICC"/>
    <property type="match status" value="1"/>
</dbReference>
<organism evidence="8">
    <name type="scientific">hydrothermal vent metagenome</name>
    <dbReference type="NCBI Taxonomy" id="652676"/>
    <lineage>
        <taxon>unclassified sequences</taxon>
        <taxon>metagenomes</taxon>
        <taxon>ecological metagenomes</taxon>
    </lineage>
</organism>
<dbReference type="EMBL" id="UOGJ01000129">
    <property type="protein sequence ID" value="VAX37483.1"/>
    <property type="molecule type" value="Genomic_DNA"/>
</dbReference>
<evidence type="ECO:0000256" key="4">
    <source>
        <dbReference type="ARBA" id="ARBA00022801"/>
    </source>
</evidence>
<dbReference type="GO" id="GO:0016787">
    <property type="term" value="F:hydrolase activity"/>
    <property type="evidence" value="ECO:0007669"/>
    <property type="project" value="UniProtKB-KW"/>
</dbReference>
<dbReference type="GO" id="GO:0004521">
    <property type="term" value="F:RNA endonuclease activity"/>
    <property type="evidence" value="ECO:0007669"/>
    <property type="project" value="InterPro"/>
</dbReference>
<dbReference type="AlphaFoldDB" id="A0A3B1DL23"/>
<dbReference type="Pfam" id="PF08340">
    <property type="entry name" value="YicC-like_C"/>
    <property type="match status" value="1"/>
</dbReference>
<sequence length="273" mass="31106">MIKGMTGFGSAQLSKNKVKAAVEIRTVNHRYFDVSYYMPTGFGSYENKVRQLIQKNIQRGRITVSIRITQQPERTAVLDRGVVKAYLKNIHSLQKEFKLKDDIKISDIISLPGVFETKEIFVARETLWPDLEKCLKKALAGLVIMRKREGKSLEMDVSDKLRRMLLQTKKIEKALGVILKGKKKVLGPDEFLSFQKSTDVNEEIIRLNHFVAEMKKLLKATAPVGKQMDFIAQEMQRETNTIGSKIQDKVVSNAVIALKGKIEKIREQAQNVE</sequence>
<dbReference type="Pfam" id="PF03755">
    <property type="entry name" value="YicC-like_N"/>
    <property type="match status" value="1"/>
</dbReference>
<name>A0A3B1DL23_9ZZZZ</name>
<protein>
    <submittedName>
        <fullName evidence="8">Protein YicC</fullName>
    </submittedName>
</protein>
<feature type="domain" description="Endoribonuclease YicC-like N-terminal" evidence="6">
    <location>
        <begin position="2"/>
        <end position="154"/>
    </location>
</feature>
<dbReference type="NCBIfam" id="TIGR00255">
    <property type="entry name" value="YicC/YloC family endoribonuclease"/>
    <property type="match status" value="1"/>
</dbReference>
<accession>A0A3B1DL23</accession>